<feature type="domain" description="RAMA" evidence="2">
    <location>
        <begin position="11"/>
        <end position="63"/>
    </location>
</feature>
<comment type="caution">
    <text evidence="3">The sequence shown here is derived from an EMBL/GenBank/DDBJ whole genome shotgun (WGS) entry which is preliminary data.</text>
</comment>
<protein>
    <recommendedName>
        <fullName evidence="2">RAMA domain-containing protein</fullName>
    </recommendedName>
</protein>
<gene>
    <name evidence="3" type="ORF">JK359_19775</name>
</gene>
<evidence type="ECO:0000256" key="1">
    <source>
        <dbReference type="SAM" id="MobiDB-lite"/>
    </source>
</evidence>
<dbReference type="EMBL" id="JAERRK010000009">
    <property type="protein sequence ID" value="MBL1084178.1"/>
    <property type="molecule type" value="Genomic_DNA"/>
</dbReference>
<feature type="compositionally biased region" description="Basic and acidic residues" evidence="1">
    <location>
        <begin position="81"/>
        <end position="96"/>
    </location>
</feature>
<evidence type="ECO:0000313" key="3">
    <source>
        <dbReference type="EMBL" id="MBL1084178.1"/>
    </source>
</evidence>
<keyword evidence="4" id="KW-1185">Reference proteome</keyword>
<sequence length="383" mass="41896">MARGDGRPRGGWIRLSDGEEFRSPSKAAMVAVGYGSFDGWEAWQVDDGRYLTQLRQELLDRAAEEADSPAAEEQQQTSVSPRERYTRLKEARESAESGRPVSLSVQELLAWWGATGRGLVNDQIEAELANHSLITSPEYDKVSLTATVRLVKAGGRGAGGHSPHRAPGDGRGAGRSVRRAGFTGDGIDRRHPAVRPRRCHQRQADGHVRGGHHADGAPRLLPAARPRRSAQLAGIRLVEIHSPRAPHADPGAHLSQAIVDAREVRYDHDLIDVLPTLAEHDFVLVRDQRNAIAGIVTAADVAQAYGELAGHFLLIGEMDRRLRQVIAGAFTLPEVTGLCHPAGERITSFGDMTVGDYQRVLENPGLWEQLGWPLDRKVFIARL</sequence>
<dbReference type="InterPro" id="IPR040843">
    <property type="entry name" value="RAMA"/>
</dbReference>
<dbReference type="Pfam" id="PF18755">
    <property type="entry name" value="RAMA"/>
    <property type="match status" value="1"/>
</dbReference>
<evidence type="ECO:0000313" key="4">
    <source>
        <dbReference type="Proteomes" id="UP000661858"/>
    </source>
</evidence>
<organism evidence="3 4">
    <name type="scientific">Streptomyces actinomycinicus</name>
    <dbReference type="NCBI Taxonomy" id="1695166"/>
    <lineage>
        <taxon>Bacteria</taxon>
        <taxon>Bacillati</taxon>
        <taxon>Actinomycetota</taxon>
        <taxon>Actinomycetes</taxon>
        <taxon>Kitasatosporales</taxon>
        <taxon>Streptomycetaceae</taxon>
        <taxon>Streptomyces</taxon>
    </lineage>
</organism>
<reference evidence="3" key="1">
    <citation type="submission" date="2021-01" db="EMBL/GenBank/DDBJ databases">
        <title>WGS of actinomycetes isolated from Thailand.</title>
        <authorList>
            <person name="Thawai C."/>
        </authorList>
    </citation>
    <scope>NUCLEOTIDE SEQUENCE</scope>
    <source>
        <strain evidence="3">RCU-197</strain>
    </source>
</reference>
<feature type="region of interest" description="Disordered" evidence="1">
    <location>
        <begin position="62"/>
        <end position="99"/>
    </location>
</feature>
<dbReference type="SUPFAM" id="SSF54631">
    <property type="entry name" value="CBS-domain pair"/>
    <property type="match status" value="1"/>
</dbReference>
<proteinExistence type="predicted"/>
<feature type="compositionally biased region" description="Basic and acidic residues" evidence="1">
    <location>
        <begin position="202"/>
        <end position="216"/>
    </location>
</feature>
<dbReference type="InterPro" id="IPR046342">
    <property type="entry name" value="CBS_dom_sf"/>
</dbReference>
<name>A0A937JR64_9ACTN</name>
<feature type="region of interest" description="Disordered" evidence="1">
    <location>
        <begin position="154"/>
        <end position="223"/>
    </location>
</feature>
<feature type="compositionally biased region" description="Basic residues" evidence="1">
    <location>
        <begin position="192"/>
        <end position="201"/>
    </location>
</feature>
<evidence type="ECO:0000259" key="2">
    <source>
        <dbReference type="Pfam" id="PF18755"/>
    </source>
</evidence>
<dbReference type="Proteomes" id="UP000661858">
    <property type="component" value="Unassembled WGS sequence"/>
</dbReference>
<accession>A0A937JR64</accession>
<dbReference type="AlphaFoldDB" id="A0A937JR64"/>